<dbReference type="InterPro" id="IPR057268">
    <property type="entry name" value="Ribosomal_L18"/>
</dbReference>
<dbReference type="EMBL" id="MGAQ01000015">
    <property type="protein sequence ID" value="OGK50519.1"/>
    <property type="molecule type" value="Genomic_DNA"/>
</dbReference>
<comment type="function">
    <text evidence="7">This is one of the proteins that bind and probably mediate the attachment of the 5S RNA into the large ribosomal subunit, where it forms part of the central protuberance.</text>
</comment>
<keyword evidence="5 7" id="KW-0687">Ribonucleoprotein</keyword>
<evidence type="ECO:0000256" key="5">
    <source>
        <dbReference type="ARBA" id="ARBA00023274"/>
    </source>
</evidence>
<protein>
    <recommendedName>
        <fullName evidence="6 7">Large ribosomal subunit protein uL18</fullName>
    </recommendedName>
</protein>
<gene>
    <name evidence="7" type="primary">rplR</name>
    <name evidence="8" type="ORF">A3B50_01920</name>
</gene>
<dbReference type="Gene3D" id="3.30.420.100">
    <property type="match status" value="1"/>
</dbReference>
<evidence type="ECO:0000256" key="2">
    <source>
        <dbReference type="ARBA" id="ARBA00022730"/>
    </source>
</evidence>
<name>A0A1F7J4J4_9BACT</name>
<comment type="similarity">
    <text evidence="1 7">Belongs to the universal ribosomal protein uL18 family.</text>
</comment>
<dbReference type="GO" id="GO:0022625">
    <property type="term" value="C:cytosolic large ribosomal subunit"/>
    <property type="evidence" value="ECO:0007669"/>
    <property type="project" value="TreeGrafter"/>
</dbReference>
<evidence type="ECO:0000256" key="7">
    <source>
        <dbReference type="HAMAP-Rule" id="MF_01337"/>
    </source>
</evidence>
<reference evidence="8 9" key="1">
    <citation type="journal article" date="2016" name="Nat. Commun.">
        <title>Thousands of microbial genomes shed light on interconnected biogeochemical processes in an aquifer system.</title>
        <authorList>
            <person name="Anantharaman K."/>
            <person name="Brown C.T."/>
            <person name="Hug L.A."/>
            <person name="Sharon I."/>
            <person name="Castelle C.J."/>
            <person name="Probst A.J."/>
            <person name="Thomas B.C."/>
            <person name="Singh A."/>
            <person name="Wilkins M.J."/>
            <person name="Karaoz U."/>
            <person name="Brodie E.L."/>
            <person name="Williams K.H."/>
            <person name="Hubbard S.S."/>
            <person name="Banfield J.F."/>
        </authorList>
    </citation>
    <scope>NUCLEOTIDE SEQUENCE [LARGE SCALE GENOMIC DNA]</scope>
</reference>
<dbReference type="CDD" id="cd00432">
    <property type="entry name" value="Ribosomal_L18_L5e"/>
    <property type="match status" value="1"/>
</dbReference>
<dbReference type="HAMAP" id="MF_01337_B">
    <property type="entry name" value="Ribosomal_uL18_B"/>
    <property type="match status" value="1"/>
</dbReference>
<proteinExistence type="inferred from homology"/>
<evidence type="ECO:0000256" key="6">
    <source>
        <dbReference type="ARBA" id="ARBA00035197"/>
    </source>
</evidence>
<evidence type="ECO:0000256" key="3">
    <source>
        <dbReference type="ARBA" id="ARBA00022884"/>
    </source>
</evidence>
<dbReference type="InterPro" id="IPR004389">
    <property type="entry name" value="Ribosomal_uL18_bac-type"/>
</dbReference>
<comment type="subunit">
    <text evidence="7">Part of the 50S ribosomal subunit; part of the 5S rRNA/L5/L18/L25 subcomplex. Contacts the 5S and 23S rRNAs.</text>
</comment>
<dbReference type="SUPFAM" id="SSF53137">
    <property type="entry name" value="Translational machinery components"/>
    <property type="match status" value="1"/>
</dbReference>
<keyword evidence="4 7" id="KW-0689">Ribosomal protein</keyword>
<evidence type="ECO:0000313" key="9">
    <source>
        <dbReference type="Proteomes" id="UP000178558"/>
    </source>
</evidence>
<accession>A0A1F7J4J4</accession>
<evidence type="ECO:0000313" key="8">
    <source>
        <dbReference type="EMBL" id="OGK50519.1"/>
    </source>
</evidence>
<dbReference type="GO" id="GO:0008097">
    <property type="term" value="F:5S rRNA binding"/>
    <property type="evidence" value="ECO:0007669"/>
    <property type="project" value="TreeGrafter"/>
</dbReference>
<dbReference type="Pfam" id="PF00861">
    <property type="entry name" value="Ribosomal_L18p"/>
    <property type="match status" value="1"/>
</dbReference>
<comment type="caution">
    <text evidence="8">The sequence shown here is derived from an EMBL/GenBank/DDBJ whole genome shotgun (WGS) entry which is preliminary data.</text>
</comment>
<dbReference type="NCBIfam" id="TIGR00060">
    <property type="entry name" value="L18_bact"/>
    <property type="match status" value="1"/>
</dbReference>
<evidence type="ECO:0000256" key="1">
    <source>
        <dbReference type="ARBA" id="ARBA00007116"/>
    </source>
</evidence>
<dbReference type="InterPro" id="IPR005484">
    <property type="entry name" value="Ribosomal_uL18_bac/plant/anim"/>
</dbReference>
<dbReference type="Proteomes" id="UP000178558">
    <property type="component" value="Unassembled WGS sequence"/>
</dbReference>
<dbReference type="AlphaFoldDB" id="A0A1F7J4J4"/>
<organism evidence="8 9">
    <name type="scientific">Candidatus Roizmanbacteria bacterium RIFCSPLOWO2_01_FULL_40_42</name>
    <dbReference type="NCBI Taxonomy" id="1802066"/>
    <lineage>
        <taxon>Bacteria</taxon>
        <taxon>Candidatus Roizmaniibacteriota</taxon>
    </lineage>
</organism>
<dbReference type="GO" id="GO:0006412">
    <property type="term" value="P:translation"/>
    <property type="evidence" value="ECO:0007669"/>
    <property type="project" value="UniProtKB-UniRule"/>
</dbReference>
<keyword evidence="2 7" id="KW-0699">rRNA-binding</keyword>
<dbReference type="PANTHER" id="PTHR12899:SF3">
    <property type="entry name" value="LARGE RIBOSOMAL SUBUNIT PROTEIN UL18M"/>
    <property type="match status" value="1"/>
</dbReference>
<sequence length="118" mass="13329">MKKVQTDRVLRKKKRVRGKLFGTHEVPKISVFRSNRYVYAQAIDDGKRVTIASSSSYTKTKSNEKISKADQSKKVGKDLAQKLIKKGIKKAIFDRGPYKYLGRVKSLAEGLREGGLQV</sequence>
<dbReference type="PANTHER" id="PTHR12899">
    <property type="entry name" value="39S RIBOSOMAL PROTEIN L18, MITOCHONDRIAL"/>
    <property type="match status" value="1"/>
</dbReference>
<dbReference type="GO" id="GO:0003735">
    <property type="term" value="F:structural constituent of ribosome"/>
    <property type="evidence" value="ECO:0007669"/>
    <property type="project" value="InterPro"/>
</dbReference>
<evidence type="ECO:0000256" key="4">
    <source>
        <dbReference type="ARBA" id="ARBA00022980"/>
    </source>
</evidence>
<keyword evidence="3 7" id="KW-0694">RNA-binding</keyword>